<dbReference type="InterPro" id="IPR029063">
    <property type="entry name" value="SAM-dependent_MTases_sf"/>
</dbReference>
<dbReference type="CDD" id="cd02440">
    <property type="entry name" value="AdoMet_MTases"/>
    <property type="match status" value="1"/>
</dbReference>
<keyword evidence="2" id="KW-0808">Transferase</keyword>
<dbReference type="GO" id="GO:0008168">
    <property type="term" value="F:methyltransferase activity"/>
    <property type="evidence" value="ECO:0007669"/>
    <property type="project" value="UniProtKB-KW"/>
</dbReference>
<accession>A0ABZ2L0B4</accession>
<dbReference type="InterPro" id="IPR013216">
    <property type="entry name" value="Methyltransf_11"/>
</dbReference>
<evidence type="ECO:0000313" key="2">
    <source>
        <dbReference type="EMBL" id="WXB04357.1"/>
    </source>
</evidence>
<dbReference type="Gene3D" id="3.40.50.150">
    <property type="entry name" value="Vaccinia Virus protein VP39"/>
    <property type="match status" value="1"/>
</dbReference>
<dbReference type="EMBL" id="CP089983">
    <property type="protein sequence ID" value="WXB04357.1"/>
    <property type="molecule type" value="Genomic_DNA"/>
</dbReference>
<evidence type="ECO:0000313" key="3">
    <source>
        <dbReference type="Proteomes" id="UP001374803"/>
    </source>
</evidence>
<name>A0ABZ2L0B4_9BACT</name>
<evidence type="ECO:0000259" key="1">
    <source>
        <dbReference type="Pfam" id="PF08241"/>
    </source>
</evidence>
<organism evidence="2 3">
    <name type="scientific">Pendulispora rubella</name>
    <dbReference type="NCBI Taxonomy" id="2741070"/>
    <lineage>
        <taxon>Bacteria</taxon>
        <taxon>Pseudomonadati</taxon>
        <taxon>Myxococcota</taxon>
        <taxon>Myxococcia</taxon>
        <taxon>Myxococcales</taxon>
        <taxon>Sorangiineae</taxon>
        <taxon>Pendulisporaceae</taxon>
        <taxon>Pendulispora</taxon>
    </lineage>
</organism>
<dbReference type="Proteomes" id="UP001374803">
    <property type="component" value="Chromosome"/>
</dbReference>
<dbReference type="PANTHER" id="PTHR43861">
    <property type="entry name" value="TRANS-ACONITATE 2-METHYLTRANSFERASE-RELATED"/>
    <property type="match status" value="1"/>
</dbReference>
<keyword evidence="3" id="KW-1185">Reference proteome</keyword>
<dbReference type="RefSeq" id="WP_394833996.1">
    <property type="nucleotide sequence ID" value="NZ_CP089929.1"/>
</dbReference>
<reference evidence="2" key="1">
    <citation type="submission" date="2021-12" db="EMBL/GenBank/DDBJ databases">
        <title>Discovery of the Pendulisporaceae a myxobacterial family with distinct sporulation behavior and unique specialized metabolism.</title>
        <authorList>
            <person name="Garcia R."/>
            <person name="Popoff A."/>
            <person name="Bader C.D."/>
            <person name="Loehr J."/>
            <person name="Walesch S."/>
            <person name="Walt C."/>
            <person name="Boldt J."/>
            <person name="Bunk B."/>
            <person name="Haeckl F.J.F.P.J."/>
            <person name="Gunesch A.P."/>
            <person name="Birkelbach J."/>
            <person name="Nuebel U."/>
            <person name="Pietschmann T."/>
            <person name="Bach T."/>
            <person name="Mueller R."/>
        </authorList>
    </citation>
    <scope>NUCLEOTIDE SEQUENCE</scope>
    <source>
        <strain evidence="2">MSr11367</strain>
    </source>
</reference>
<dbReference type="GO" id="GO:0032259">
    <property type="term" value="P:methylation"/>
    <property type="evidence" value="ECO:0007669"/>
    <property type="project" value="UniProtKB-KW"/>
</dbReference>
<feature type="domain" description="Methyltransferase type 11" evidence="1">
    <location>
        <begin position="22"/>
        <end position="119"/>
    </location>
</feature>
<proteinExistence type="predicted"/>
<protein>
    <submittedName>
        <fullName evidence="2">Class I SAM-dependent methyltransferase</fullName>
    </submittedName>
</protein>
<keyword evidence="2" id="KW-0489">Methyltransferase</keyword>
<dbReference type="Pfam" id="PF08241">
    <property type="entry name" value="Methyltransf_11"/>
    <property type="match status" value="1"/>
</dbReference>
<gene>
    <name evidence="2" type="ORF">LVJ94_46570</name>
</gene>
<sequence>MNQTFPNWHPMHFVPSTSEAVIDVGCNVGDALVAARSLGAKRLYGIDINQHAVDAARKKFAGDPDCTLAHGSIDKLPFEADIADVAICTEVMEHVPSELRPNVVREIHRVLRDDGTLVFTVPAAGMFAALDPANLRLRFQGLFAVVSSRIGGPGRDRGFEGQKHGIVWHHHFSLEELRALFEPYFEITTVRWRAAVLAPVCDILSFPFSRRSRYDHPVYRTLAKINQWEYSKDFGESYAYNVLLVAKKRPLP</sequence>
<dbReference type="SUPFAM" id="SSF53335">
    <property type="entry name" value="S-adenosyl-L-methionine-dependent methyltransferases"/>
    <property type="match status" value="1"/>
</dbReference>